<organism evidence="1 2">
    <name type="scientific">Saccharopolyspora phatthalungensis</name>
    <dbReference type="NCBI Taxonomy" id="664693"/>
    <lineage>
        <taxon>Bacteria</taxon>
        <taxon>Bacillati</taxon>
        <taxon>Actinomycetota</taxon>
        <taxon>Actinomycetes</taxon>
        <taxon>Pseudonocardiales</taxon>
        <taxon>Pseudonocardiaceae</taxon>
        <taxon>Saccharopolyspora</taxon>
    </lineage>
</organism>
<reference evidence="1 2" key="1">
    <citation type="submission" date="2020-08" db="EMBL/GenBank/DDBJ databases">
        <title>Sequencing the genomes of 1000 actinobacteria strains.</title>
        <authorList>
            <person name="Klenk H.-P."/>
        </authorList>
    </citation>
    <scope>NUCLEOTIDE SEQUENCE [LARGE SCALE GENOMIC DNA]</scope>
    <source>
        <strain evidence="1 2">DSM 45584</strain>
    </source>
</reference>
<sequence>MVAHALLHGAYVVAGREVPVGELVAAARAGPLHELLLLGQRAISDRVL</sequence>
<dbReference type="Proteomes" id="UP000584374">
    <property type="component" value="Unassembled WGS sequence"/>
</dbReference>
<accession>A0A840QCZ5</accession>
<comment type="caution">
    <text evidence="1">The sequence shown here is derived from an EMBL/GenBank/DDBJ whole genome shotgun (WGS) entry which is preliminary data.</text>
</comment>
<evidence type="ECO:0000313" key="2">
    <source>
        <dbReference type="Proteomes" id="UP000584374"/>
    </source>
</evidence>
<keyword evidence="2" id="KW-1185">Reference proteome</keyword>
<dbReference type="EMBL" id="JACHIW010000002">
    <property type="protein sequence ID" value="MBB5158266.1"/>
    <property type="molecule type" value="Genomic_DNA"/>
</dbReference>
<dbReference type="AlphaFoldDB" id="A0A840QCZ5"/>
<name>A0A840QCZ5_9PSEU</name>
<evidence type="ECO:0000313" key="1">
    <source>
        <dbReference type="EMBL" id="MBB5158266.1"/>
    </source>
</evidence>
<gene>
    <name evidence="1" type="ORF">BJ970_005865</name>
</gene>
<dbReference type="RefSeq" id="WP_184729965.1">
    <property type="nucleotide sequence ID" value="NZ_JACHIW010000002.1"/>
</dbReference>
<protein>
    <submittedName>
        <fullName evidence="1">Uncharacterized protein</fullName>
    </submittedName>
</protein>
<proteinExistence type="predicted"/>